<feature type="domain" description="DUF5675" evidence="1">
    <location>
        <begin position="1"/>
        <end position="42"/>
    </location>
</feature>
<reference evidence="3" key="1">
    <citation type="journal article" date="2019" name="Int. J. Syst. Evol. Microbiol.">
        <title>The Global Catalogue of Microorganisms (GCM) 10K type strain sequencing project: providing services to taxonomists for standard genome sequencing and annotation.</title>
        <authorList>
            <consortium name="The Broad Institute Genomics Platform"/>
            <consortium name="The Broad Institute Genome Sequencing Center for Infectious Disease"/>
            <person name="Wu L."/>
            <person name="Ma J."/>
        </authorList>
    </citation>
    <scope>NUCLEOTIDE SEQUENCE [LARGE SCALE GENOMIC DNA]</scope>
    <source>
        <strain evidence="3">CCUG 53816</strain>
    </source>
</reference>
<name>A0ABV7ZJZ7_9HELI</name>
<dbReference type="RefSeq" id="WP_233709087.1">
    <property type="nucleotide sequence ID" value="NZ_FZMF01000080.1"/>
</dbReference>
<dbReference type="InterPro" id="IPR043732">
    <property type="entry name" value="DUF5675"/>
</dbReference>
<sequence length="61" mass="6854">MIHIGNDAIDSLGCILLGKGYNRDKGVITQSAIATERFYNLCELHGIERFSLVIKDKLHDH</sequence>
<proteinExistence type="predicted"/>
<protein>
    <submittedName>
        <fullName evidence="2">DUF5675 family protein</fullName>
    </submittedName>
</protein>
<dbReference type="Pfam" id="PF18925">
    <property type="entry name" value="DUF5675"/>
    <property type="match status" value="1"/>
</dbReference>
<accession>A0ABV7ZJZ7</accession>
<dbReference type="EMBL" id="JBHRZO010000015">
    <property type="protein sequence ID" value="MFC3847582.1"/>
    <property type="molecule type" value="Genomic_DNA"/>
</dbReference>
<dbReference type="Proteomes" id="UP001595783">
    <property type="component" value="Unassembled WGS sequence"/>
</dbReference>
<evidence type="ECO:0000313" key="2">
    <source>
        <dbReference type="EMBL" id="MFC3847582.1"/>
    </source>
</evidence>
<organism evidence="2 3">
    <name type="scientific">Helicobacter baculiformis</name>
    <dbReference type="NCBI Taxonomy" id="427351"/>
    <lineage>
        <taxon>Bacteria</taxon>
        <taxon>Pseudomonadati</taxon>
        <taxon>Campylobacterota</taxon>
        <taxon>Epsilonproteobacteria</taxon>
        <taxon>Campylobacterales</taxon>
        <taxon>Helicobacteraceae</taxon>
        <taxon>Helicobacter</taxon>
    </lineage>
</organism>
<gene>
    <name evidence="2" type="ORF">ACFOPX_03400</name>
</gene>
<evidence type="ECO:0000259" key="1">
    <source>
        <dbReference type="Pfam" id="PF18925"/>
    </source>
</evidence>
<comment type="caution">
    <text evidence="2">The sequence shown here is derived from an EMBL/GenBank/DDBJ whole genome shotgun (WGS) entry which is preliminary data.</text>
</comment>
<evidence type="ECO:0000313" key="3">
    <source>
        <dbReference type="Proteomes" id="UP001595783"/>
    </source>
</evidence>
<keyword evidence="3" id="KW-1185">Reference proteome</keyword>